<dbReference type="AlphaFoldDB" id="A0A0T6B7Z5"/>
<evidence type="ECO:0000256" key="5">
    <source>
        <dbReference type="ARBA" id="ARBA00046308"/>
    </source>
</evidence>
<gene>
    <name evidence="9" type="ORF">AMK59_4587</name>
</gene>
<comment type="caution">
    <text evidence="9">The sequence shown here is derived from an EMBL/GenBank/DDBJ whole genome shotgun (WGS) entry which is preliminary data.</text>
</comment>
<evidence type="ECO:0000313" key="9">
    <source>
        <dbReference type="EMBL" id="KRT83444.1"/>
    </source>
</evidence>
<dbReference type="OrthoDB" id="428974at2759"/>
<dbReference type="PRINTS" id="PR00111">
    <property type="entry name" value="ABHYDROLASE"/>
</dbReference>
<dbReference type="GO" id="GO:0047372">
    <property type="term" value="F:monoacylglycerol lipase activity"/>
    <property type="evidence" value="ECO:0007669"/>
    <property type="project" value="UniProtKB-EC"/>
</dbReference>
<dbReference type="GO" id="GO:0031902">
    <property type="term" value="C:late endosome membrane"/>
    <property type="evidence" value="ECO:0007669"/>
    <property type="project" value="UniProtKB-SubCell"/>
</dbReference>
<comment type="catalytic activity">
    <reaction evidence="1">
        <text>Hydrolyzes glycerol monoesters of long-chain fatty acids.</text>
        <dbReference type="EC" id="3.1.1.23"/>
    </reaction>
</comment>
<organism evidence="9 10">
    <name type="scientific">Oryctes borbonicus</name>
    <dbReference type="NCBI Taxonomy" id="1629725"/>
    <lineage>
        <taxon>Eukaryota</taxon>
        <taxon>Metazoa</taxon>
        <taxon>Ecdysozoa</taxon>
        <taxon>Arthropoda</taxon>
        <taxon>Hexapoda</taxon>
        <taxon>Insecta</taxon>
        <taxon>Pterygota</taxon>
        <taxon>Neoptera</taxon>
        <taxon>Endopterygota</taxon>
        <taxon>Coleoptera</taxon>
        <taxon>Polyphaga</taxon>
        <taxon>Scarabaeiformia</taxon>
        <taxon>Scarabaeidae</taxon>
        <taxon>Dynastinae</taxon>
        <taxon>Oryctes</taxon>
    </lineage>
</organism>
<evidence type="ECO:0000256" key="2">
    <source>
        <dbReference type="ARBA" id="ARBA00013254"/>
    </source>
</evidence>
<evidence type="ECO:0000256" key="7">
    <source>
        <dbReference type="ARBA" id="ARBA00049568"/>
    </source>
</evidence>
<evidence type="ECO:0000256" key="6">
    <source>
        <dbReference type="ARBA" id="ARBA00047662"/>
    </source>
</evidence>
<dbReference type="InterPro" id="IPR029058">
    <property type="entry name" value="AB_hydrolase_fold"/>
</dbReference>
<dbReference type="Gene3D" id="3.40.50.1820">
    <property type="entry name" value="alpha/beta hydrolase"/>
    <property type="match status" value="1"/>
</dbReference>
<comment type="function">
    <text evidence="7">Lipase that preferentially hydrolysis medium-chain saturated monoacylglycerols including 2-arachidonoylglycerol. Through 2-arachidonoylglycerol degradation may regulate endocannabinoid signaling pathways. Also has a lysophosphatidyl lipase activity with a preference for lysophosphatidylglycerol among other lysophospholipids. Also able to degrade bis(monoacylglycero)phosphate (BMP) and constitutes the major enzyme for BMP catabolism. BMP, also known as lysobisphosphatidic acid, is enriched in late endosomes and lysosomes and plays a key role in the formation of intraluminal vesicles and in lipid sorting.</text>
</comment>
<feature type="domain" description="AB hydrolase-1" evidence="8">
    <location>
        <begin position="252"/>
        <end position="481"/>
    </location>
</feature>
<dbReference type="GO" id="GO:0005765">
    <property type="term" value="C:lysosomal membrane"/>
    <property type="evidence" value="ECO:0007669"/>
    <property type="project" value="UniProtKB-SubCell"/>
</dbReference>
<dbReference type="InterPro" id="IPR000639">
    <property type="entry name" value="Epox_hydrolase-like"/>
</dbReference>
<evidence type="ECO:0000313" key="10">
    <source>
        <dbReference type="Proteomes" id="UP000051574"/>
    </source>
</evidence>
<dbReference type="InterPro" id="IPR050266">
    <property type="entry name" value="AB_hydrolase_sf"/>
</dbReference>
<reference evidence="9 10" key="1">
    <citation type="submission" date="2015-09" db="EMBL/GenBank/DDBJ databases">
        <title>Draft genome of the scarab beetle Oryctes borbonicus.</title>
        <authorList>
            <person name="Meyer J.M."/>
            <person name="Markov G.V."/>
            <person name="Baskaran P."/>
            <person name="Herrmann M."/>
            <person name="Sommer R.J."/>
            <person name="Roedelsperger C."/>
        </authorList>
    </citation>
    <scope>NUCLEOTIDE SEQUENCE [LARGE SCALE GENOMIC DNA]</scope>
    <source>
        <strain evidence="9">OB123</strain>
        <tissue evidence="9">Whole animal</tissue>
    </source>
</reference>
<dbReference type="PANTHER" id="PTHR43798">
    <property type="entry name" value="MONOACYLGLYCEROL LIPASE"/>
    <property type="match status" value="1"/>
</dbReference>
<dbReference type="InterPro" id="IPR000073">
    <property type="entry name" value="AB_hydrolase_1"/>
</dbReference>
<evidence type="ECO:0000256" key="3">
    <source>
        <dbReference type="ARBA" id="ARBA00037797"/>
    </source>
</evidence>
<dbReference type="GO" id="GO:0031966">
    <property type="term" value="C:mitochondrial membrane"/>
    <property type="evidence" value="ECO:0007669"/>
    <property type="project" value="UniProtKB-SubCell"/>
</dbReference>
<dbReference type="PRINTS" id="PR00412">
    <property type="entry name" value="EPOXHYDRLASE"/>
</dbReference>
<evidence type="ECO:0000256" key="1">
    <source>
        <dbReference type="ARBA" id="ARBA00001613"/>
    </source>
</evidence>
<protein>
    <recommendedName>
        <fullName evidence="2">acylglycerol lipase</fullName>
        <ecNumber evidence="2">3.1.1.23</ecNumber>
    </recommendedName>
</protein>
<proteinExistence type="predicted"/>
<dbReference type="Proteomes" id="UP000051574">
    <property type="component" value="Unassembled WGS sequence"/>
</dbReference>
<comment type="subcellular location">
    <subcellularLocation>
        <location evidence="3">Late endosome membrane</location>
        <topology evidence="3">Single-pass type II membrane protein</topology>
    </subcellularLocation>
    <subcellularLocation>
        <location evidence="4">Lysosome membrane</location>
        <topology evidence="4">Single-pass type II membrane protein</topology>
    </subcellularLocation>
    <subcellularLocation>
        <location evidence="5">Mitochondrion membrane</location>
        <topology evidence="5">Single-pass type II membrane protein</topology>
    </subcellularLocation>
</comment>
<dbReference type="EC" id="3.1.1.23" evidence="2"/>
<keyword evidence="9" id="KW-0378">Hydrolase</keyword>
<evidence type="ECO:0000256" key="4">
    <source>
        <dbReference type="ARBA" id="ARBA00037874"/>
    </source>
</evidence>
<keyword evidence="10" id="KW-1185">Reference proteome</keyword>
<accession>A0A0T6B7Z5</accession>
<evidence type="ECO:0000259" key="8">
    <source>
        <dbReference type="Pfam" id="PF12697"/>
    </source>
</evidence>
<comment type="catalytic activity">
    <reaction evidence="6">
        <text>1-dodecanoylglycerol + H2O = dodecanoate + glycerol + H(+)</text>
        <dbReference type="Rhea" id="RHEA:44316"/>
        <dbReference type="ChEBI" id="CHEBI:15377"/>
        <dbReference type="ChEBI" id="CHEBI:15378"/>
        <dbReference type="ChEBI" id="CHEBI:17754"/>
        <dbReference type="ChEBI" id="CHEBI:18262"/>
        <dbReference type="ChEBI" id="CHEBI:75539"/>
    </reaction>
</comment>
<name>A0A0T6B7Z5_9SCAR</name>
<dbReference type="PANTHER" id="PTHR43798:SF5">
    <property type="entry name" value="MONOACYLGLYCEROL LIPASE ABHD6"/>
    <property type="match status" value="1"/>
</dbReference>
<dbReference type="SUPFAM" id="SSF53474">
    <property type="entry name" value="alpha/beta-Hydrolases"/>
    <property type="match status" value="1"/>
</dbReference>
<dbReference type="Pfam" id="PF12697">
    <property type="entry name" value="Abhydrolase_6"/>
    <property type="match status" value="1"/>
</dbReference>
<dbReference type="GO" id="GO:0046464">
    <property type="term" value="P:acylglycerol catabolic process"/>
    <property type="evidence" value="ECO:0007669"/>
    <property type="project" value="TreeGrafter"/>
</dbReference>
<sequence>MSTTEQDGNSCFCLKSLLNISYQVHPINPSGPRYSEFLVIDSKKTLRIIHVKPDSQIARINFDSPEKRLSMSRHSLTEEYWFTRWSKPLKTGSCNCSFRRSQRYSKLSNQFNTISFSQLKNHSNSNLDISNIDNVKLAATKITNIDTFVERLVQDTYFEALQEYIVKTEIELKNKNQMCYDNVAYNIDNLDNIVLRNKIEPDEGATDLNNVGKTIANQSLTVQSNNNKDIIVGQLKTMCSHKNNGKSKPLVMLLHGIGSTADVWWNIIYNLHGRGYEIIAPDMLGHGFSSAPNIIGAYKFKNLLRNSLQIFDYYVASEERKAIIIGHSFGCSLGTAIARYRMQKIVQLILISGGGPTPLAAPVNEQKMSCNCATILKPFVFCGLKRSFFYSSRGKYFKPCEIDNGIPSYVLKYIEKGQYWPEGDAAFHRRILIPTLLVHGLQDTNVTLVQECEMERTIPRAFLELIPNAGHMSMIDTPERLSHMITCFTDWWVR</sequence>
<dbReference type="EMBL" id="LJIG01009256">
    <property type="protein sequence ID" value="KRT83444.1"/>
    <property type="molecule type" value="Genomic_DNA"/>
</dbReference>